<dbReference type="AlphaFoldDB" id="A0A2S3ZYD0"/>
<dbReference type="InterPro" id="IPR041479">
    <property type="entry name" value="TetR_CgmR_C"/>
</dbReference>
<dbReference type="Proteomes" id="UP000237061">
    <property type="component" value="Unassembled WGS sequence"/>
</dbReference>
<dbReference type="RefSeq" id="WP_103464912.1">
    <property type="nucleotide sequence ID" value="NZ_PPXB01000020.1"/>
</dbReference>
<dbReference type="Gene3D" id="1.10.357.10">
    <property type="entry name" value="Tetracycline Repressor, domain 2"/>
    <property type="match status" value="1"/>
</dbReference>
<dbReference type="GO" id="GO:0000976">
    <property type="term" value="F:transcription cis-regulatory region binding"/>
    <property type="evidence" value="ECO:0007669"/>
    <property type="project" value="TreeGrafter"/>
</dbReference>
<gene>
    <name evidence="4" type="ORF">CVS27_06455</name>
</gene>
<keyword evidence="1 2" id="KW-0238">DNA-binding</keyword>
<comment type="caution">
    <text evidence="4">The sequence shown here is derived from an EMBL/GenBank/DDBJ whole genome shotgun (WGS) entry which is preliminary data.</text>
</comment>
<dbReference type="GO" id="GO:0003700">
    <property type="term" value="F:DNA-binding transcription factor activity"/>
    <property type="evidence" value="ECO:0007669"/>
    <property type="project" value="TreeGrafter"/>
</dbReference>
<organism evidence="4 5">
    <name type="scientific">Arthrobacter glacialis</name>
    <dbReference type="NCBI Taxonomy" id="1664"/>
    <lineage>
        <taxon>Bacteria</taxon>
        <taxon>Bacillati</taxon>
        <taxon>Actinomycetota</taxon>
        <taxon>Actinomycetes</taxon>
        <taxon>Micrococcales</taxon>
        <taxon>Micrococcaceae</taxon>
        <taxon>Arthrobacter</taxon>
    </lineage>
</organism>
<name>A0A2S3ZYD0_ARTGL</name>
<dbReference type="InterPro" id="IPR050109">
    <property type="entry name" value="HTH-type_TetR-like_transc_reg"/>
</dbReference>
<proteinExistence type="predicted"/>
<protein>
    <submittedName>
        <fullName evidence="4">TetR family transcriptional regulator</fullName>
    </submittedName>
</protein>
<dbReference type="PANTHER" id="PTHR30055:SF148">
    <property type="entry name" value="TETR-FAMILY TRANSCRIPTIONAL REGULATOR"/>
    <property type="match status" value="1"/>
</dbReference>
<dbReference type="SUPFAM" id="SSF46689">
    <property type="entry name" value="Homeodomain-like"/>
    <property type="match status" value="1"/>
</dbReference>
<dbReference type="InterPro" id="IPR001647">
    <property type="entry name" value="HTH_TetR"/>
</dbReference>
<dbReference type="InterPro" id="IPR009057">
    <property type="entry name" value="Homeodomain-like_sf"/>
</dbReference>
<evidence type="ECO:0000259" key="3">
    <source>
        <dbReference type="PROSITE" id="PS50977"/>
    </source>
</evidence>
<dbReference type="PANTHER" id="PTHR30055">
    <property type="entry name" value="HTH-TYPE TRANSCRIPTIONAL REGULATOR RUTR"/>
    <property type="match status" value="1"/>
</dbReference>
<dbReference type="OrthoDB" id="9806334at2"/>
<dbReference type="PROSITE" id="PS50977">
    <property type="entry name" value="HTH_TETR_2"/>
    <property type="match status" value="1"/>
</dbReference>
<feature type="DNA-binding region" description="H-T-H motif" evidence="2">
    <location>
        <begin position="28"/>
        <end position="47"/>
    </location>
</feature>
<feature type="domain" description="HTH tetR-type" evidence="3">
    <location>
        <begin position="5"/>
        <end position="65"/>
    </location>
</feature>
<evidence type="ECO:0000256" key="2">
    <source>
        <dbReference type="PROSITE-ProRule" id="PRU00335"/>
    </source>
</evidence>
<evidence type="ECO:0000313" key="5">
    <source>
        <dbReference type="Proteomes" id="UP000237061"/>
    </source>
</evidence>
<sequence length="188" mass="20235">MTTQPSARDRVLSAYEDLLIGDGPRAATLDAVAAAAGVSKGGLLYHFKSKEALTEGLLAKLRGYAELDFAAMAQDPEGCAKYYVRTSVFGDTPFDRAIVAAHRLIQSDDDAVRHVFAELHARWFELILSDIGDPAVARAVMLLGDGLYFNATLFGFPTVVASPANAQEKVDVASLLEVVDRMRSGTRS</sequence>
<accession>A0A2S3ZYD0</accession>
<reference evidence="4 5" key="1">
    <citation type="submission" date="2018-01" db="EMBL/GenBank/DDBJ databases">
        <title>Arthrobacter sp. nov., from glaciers in China.</title>
        <authorList>
            <person name="Liu Q."/>
            <person name="Xin Y.-H."/>
        </authorList>
    </citation>
    <scope>NUCLEOTIDE SEQUENCE [LARGE SCALE GENOMIC DNA]</scope>
    <source>
        <strain evidence="4 5">HLT2-12-2</strain>
    </source>
</reference>
<dbReference type="Pfam" id="PF00440">
    <property type="entry name" value="TetR_N"/>
    <property type="match status" value="1"/>
</dbReference>
<evidence type="ECO:0000256" key="1">
    <source>
        <dbReference type="ARBA" id="ARBA00023125"/>
    </source>
</evidence>
<dbReference type="PRINTS" id="PR00455">
    <property type="entry name" value="HTHTETR"/>
</dbReference>
<dbReference type="Pfam" id="PF17937">
    <property type="entry name" value="TetR_C_28"/>
    <property type="match status" value="1"/>
</dbReference>
<keyword evidence="5" id="KW-1185">Reference proteome</keyword>
<dbReference type="EMBL" id="PPXC01000004">
    <property type="protein sequence ID" value="POH74203.1"/>
    <property type="molecule type" value="Genomic_DNA"/>
</dbReference>
<evidence type="ECO:0000313" key="4">
    <source>
        <dbReference type="EMBL" id="POH74203.1"/>
    </source>
</evidence>